<dbReference type="InterPro" id="IPR027417">
    <property type="entry name" value="P-loop_NTPase"/>
</dbReference>
<dbReference type="RefSeq" id="WP_151971811.1">
    <property type="nucleotide sequence ID" value="NZ_AP019860.1"/>
</dbReference>
<dbReference type="SUPFAM" id="SSF52540">
    <property type="entry name" value="P-loop containing nucleoside triphosphate hydrolases"/>
    <property type="match status" value="1"/>
</dbReference>
<protein>
    <submittedName>
        <fullName evidence="2">Cell polarity determinant GTPase MglA</fullName>
    </submittedName>
</protein>
<dbReference type="KEGG" id="uam:UABAM_06230"/>
<feature type="coiled-coil region" evidence="1">
    <location>
        <begin position="294"/>
        <end position="324"/>
    </location>
</feature>
<reference evidence="2 3" key="1">
    <citation type="submission" date="2019-08" db="EMBL/GenBank/DDBJ databases">
        <title>Complete genome sequence of Candidatus Uab amorphum.</title>
        <authorList>
            <person name="Shiratori T."/>
            <person name="Suzuki S."/>
            <person name="Kakizawa Y."/>
            <person name="Ishida K."/>
        </authorList>
    </citation>
    <scope>NUCLEOTIDE SEQUENCE [LARGE SCALE GENOMIC DNA]</scope>
    <source>
        <strain evidence="2 3">SRT547</strain>
    </source>
</reference>
<dbReference type="AlphaFoldDB" id="A0A5S9F6E8"/>
<keyword evidence="1" id="KW-0175">Coiled coil</keyword>
<dbReference type="Proteomes" id="UP000326354">
    <property type="component" value="Chromosome"/>
</dbReference>
<dbReference type="PANTHER" id="PTHR42708:SF1">
    <property type="entry name" value="GLIDING MOTILITY PROTEIN MGLA"/>
    <property type="match status" value="1"/>
</dbReference>
<dbReference type="PANTHER" id="PTHR42708">
    <property type="entry name" value="ATP/GTP-BINDING PROTEIN-RELATED"/>
    <property type="match status" value="1"/>
</dbReference>
<dbReference type="EMBL" id="AP019860">
    <property type="protein sequence ID" value="BBM87815.1"/>
    <property type="molecule type" value="Genomic_DNA"/>
</dbReference>
<organism evidence="2 3">
    <name type="scientific">Uabimicrobium amorphum</name>
    <dbReference type="NCBI Taxonomy" id="2596890"/>
    <lineage>
        <taxon>Bacteria</taxon>
        <taxon>Pseudomonadati</taxon>
        <taxon>Planctomycetota</taxon>
        <taxon>Candidatus Uabimicrobiia</taxon>
        <taxon>Candidatus Uabimicrobiales</taxon>
        <taxon>Candidatus Uabimicrobiaceae</taxon>
        <taxon>Candidatus Uabimicrobium</taxon>
    </lineage>
</organism>
<gene>
    <name evidence="2" type="ORF">UABAM_06230</name>
</gene>
<proteinExistence type="predicted"/>
<evidence type="ECO:0000313" key="2">
    <source>
        <dbReference type="EMBL" id="BBM87815.1"/>
    </source>
</evidence>
<keyword evidence="3" id="KW-1185">Reference proteome</keyword>
<dbReference type="InterPro" id="IPR052705">
    <property type="entry name" value="Gliding_Motility_GTPase"/>
</dbReference>
<dbReference type="Gene3D" id="3.40.50.300">
    <property type="entry name" value="P-loop containing nucleotide triphosphate hydrolases"/>
    <property type="match status" value="1"/>
</dbReference>
<accession>A0A5S9F6E8</accession>
<name>A0A5S9F6E8_UABAM</name>
<evidence type="ECO:0000256" key="1">
    <source>
        <dbReference type="SAM" id="Coils"/>
    </source>
</evidence>
<sequence length="370" mass="43190">MSDIDILKKRLDLKIVYYGPTQSGKAQNLQIIAEKTPLKHHEPLTSVVTQNKNATFRYMRLNFPLLKDIETTCKLFTIPGAHDEATCKLILHRVDGIVFVADSRAHRQDENRTSLASLEKYLEEYGLDIKTIPLVFQWNHRDDSDAIPVDVLEKEMNHLQRPSHEAIAHQGIGVFPSLKSCITLAFESIKQRCSNLYPELFSKDAHTHSLVSETFSAPSNYDIKLGERTVSDEEWAQWLQVGKALLKYKEKTGKTISMDDQNIRKIFEEENVFLSDFFQVGKSLESAYEHYREEHDLDMEYERIEREIRRLEHVLEKKKNHTDKQYRILQNRVESDEVLRRNVEMIKRNPELPQGLRSILHDIHLDTPKI</sequence>
<dbReference type="OrthoDB" id="9779858at2"/>
<evidence type="ECO:0000313" key="3">
    <source>
        <dbReference type="Proteomes" id="UP000326354"/>
    </source>
</evidence>